<dbReference type="SUPFAM" id="SSF47769">
    <property type="entry name" value="SAM/Pointed domain"/>
    <property type="match status" value="1"/>
</dbReference>
<dbReference type="PANTHER" id="PTHR24201">
    <property type="entry name" value="ANK_REP_REGION DOMAIN-CONTAINING PROTEIN"/>
    <property type="match status" value="1"/>
</dbReference>
<feature type="domain" description="SAM" evidence="5">
    <location>
        <begin position="402"/>
        <end position="447"/>
    </location>
</feature>
<dbReference type="FunFam" id="1.25.40.20:FF:000074">
    <property type="entry name" value="Usher syndrome type-1G protein isoform X1"/>
    <property type="match status" value="1"/>
</dbReference>
<sequence>MSDRFHRAARDGLLEVLKEATHKDCNVRDEDGMTPTIYAAYEGKVDALRLLVGRGGDPDKCDNFGNTALHCAAARGHMLCASFLVNFGVNLWALDNDYHTPKDLAALNNRDDILRFLDSKAAEQEQMNPKDVKHKKDKATKEAEKRIKDFEKIQKKATKRAEKEEKKRLQERERMKKATENDTSTTSSSALETIAGFVQTERRGSLKFSDLVSSTHGNVPKRQGTGVKAKIQQKKDTNEFKLSKIEDGTRTVSRITGLRRDNEVLYVPKFDAGDSTDGAAKRGKIPNDFGSKSSGTSNGDIILHEPASLFDRPGFGSVAFRSVSATLSQMNRVEMLEEEEEFTHYSGRISKTRRGTGDEGSISSGGSGARSQDHDVPWDVEDLPSDDEQETTPLHLLLVSSGLIDWLPVFNKERIDLEALMLLTESDLHDLGLPLGPRKKLVKALSDRRDALKNPGPVVDSRV</sequence>
<evidence type="ECO:0000313" key="7">
    <source>
        <dbReference type="Proteomes" id="UP000678499"/>
    </source>
</evidence>
<dbReference type="InterPro" id="IPR036770">
    <property type="entry name" value="Ankyrin_rpt-contain_sf"/>
</dbReference>
<dbReference type="Pfam" id="PF12796">
    <property type="entry name" value="Ank_2"/>
    <property type="match status" value="1"/>
</dbReference>
<proteinExistence type="predicted"/>
<dbReference type="Gene3D" id="1.25.40.20">
    <property type="entry name" value="Ankyrin repeat-containing domain"/>
    <property type="match status" value="1"/>
</dbReference>
<evidence type="ECO:0000256" key="4">
    <source>
        <dbReference type="SAM" id="MobiDB-lite"/>
    </source>
</evidence>
<dbReference type="Pfam" id="PF00536">
    <property type="entry name" value="SAM_1"/>
    <property type="match status" value="1"/>
</dbReference>
<feature type="compositionally biased region" description="Acidic residues" evidence="4">
    <location>
        <begin position="378"/>
        <end position="387"/>
    </location>
</feature>
<dbReference type="OrthoDB" id="76949at2759"/>
<evidence type="ECO:0000313" key="6">
    <source>
        <dbReference type="EMBL" id="CAD7278714.1"/>
    </source>
</evidence>
<feature type="region of interest" description="Disordered" evidence="4">
    <location>
        <begin position="338"/>
        <end position="387"/>
    </location>
</feature>
<evidence type="ECO:0000259" key="5">
    <source>
        <dbReference type="Pfam" id="PF00536"/>
    </source>
</evidence>
<accession>A0A7R9BQG0</accession>
<dbReference type="Proteomes" id="UP000678499">
    <property type="component" value="Unassembled WGS sequence"/>
</dbReference>
<feature type="region of interest" description="Disordered" evidence="4">
    <location>
        <begin position="276"/>
        <end position="297"/>
    </location>
</feature>
<organism evidence="6">
    <name type="scientific">Notodromas monacha</name>
    <dbReference type="NCBI Taxonomy" id="399045"/>
    <lineage>
        <taxon>Eukaryota</taxon>
        <taxon>Metazoa</taxon>
        <taxon>Ecdysozoa</taxon>
        <taxon>Arthropoda</taxon>
        <taxon>Crustacea</taxon>
        <taxon>Oligostraca</taxon>
        <taxon>Ostracoda</taxon>
        <taxon>Podocopa</taxon>
        <taxon>Podocopida</taxon>
        <taxon>Cypridocopina</taxon>
        <taxon>Cypridoidea</taxon>
        <taxon>Cyprididae</taxon>
        <taxon>Notodromas</taxon>
    </lineage>
</organism>
<dbReference type="InterPro" id="IPR001660">
    <property type="entry name" value="SAM"/>
</dbReference>
<dbReference type="InterPro" id="IPR013761">
    <property type="entry name" value="SAM/pointed_sf"/>
</dbReference>
<keyword evidence="1" id="KW-0677">Repeat</keyword>
<evidence type="ECO:0000256" key="2">
    <source>
        <dbReference type="ARBA" id="ARBA00023043"/>
    </source>
</evidence>
<evidence type="ECO:0000256" key="3">
    <source>
        <dbReference type="PROSITE-ProRule" id="PRU00023"/>
    </source>
</evidence>
<gene>
    <name evidence="6" type="ORF">NMOB1V02_LOCUS6411</name>
</gene>
<protein>
    <recommendedName>
        <fullName evidence="5">SAM domain-containing protein</fullName>
    </recommendedName>
</protein>
<name>A0A7R9BQG0_9CRUS</name>
<evidence type="ECO:0000256" key="1">
    <source>
        <dbReference type="ARBA" id="ARBA00022737"/>
    </source>
</evidence>
<feature type="repeat" description="ANK" evidence="3">
    <location>
        <begin position="64"/>
        <end position="96"/>
    </location>
</feature>
<feature type="compositionally biased region" description="Basic and acidic residues" evidence="4">
    <location>
        <begin position="139"/>
        <end position="180"/>
    </location>
</feature>
<keyword evidence="7" id="KW-1185">Reference proteome</keyword>
<dbReference type="AlphaFoldDB" id="A0A7R9BQG0"/>
<dbReference type="EMBL" id="CAJPEX010001327">
    <property type="protein sequence ID" value="CAG0918866.1"/>
    <property type="molecule type" value="Genomic_DNA"/>
</dbReference>
<dbReference type="InterPro" id="IPR050776">
    <property type="entry name" value="Ank_Repeat/CDKN_Inhibitor"/>
</dbReference>
<dbReference type="PROSITE" id="PS50297">
    <property type="entry name" value="ANK_REP_REGION"/>
    <property type="match status" value="2"/>
</dbReference>
<reference evidence="6" key="1">
    <citation type="submission" date="2020-11" db="EMBL/GenBank/DDBJ databases">
        <authorList>
            <person name="Tran Van P."/>
        </authorList>
    </citation>
    <scope>NUCLEOTIDE SEQUENCE</scope>
</reference>
<keyword evidence="2 3" id="KW-0040">ANK repeat</keyword>
<feature type="region of interest" description="Disordered" evidence="4">
    <location>
        <begin position="211"/>
        <end position="232"/>
    </location>
</feature>
<dbReference type="Gene3D" id="1.10.150.50">
    <property type="entry name" value="Transcription Factor, Ets-1"/>
    <property type="match status" value="1"/>
</dbReference>
<dbReference type="PROSITE" id="PS50088">
    <property type="entry name" value="ANK_REPEAT"/>
    <property type="match status" value="2"/>
</dbReference>
<dbReference type="PANTHER" id="PTHR24201:SF15">
    <property type="entry name" value="ANKYRIN REPEAT DOMAIN-CONTAINING PROTEIN 66"/>
    <property type="match status" value="1"/>
</dbReference>
<dbReference type="InterPro" id="IPR002110">
    <property type="entry name" value="Ankyrin_rpt"/>
</dbReference>
<dbReference type="SMART" id="SM00248">
    <property type="entry name" value="ANK"/>
    <property type="match status" value="3"/>
</dbReference>
<dbReference type="EMBL" id="OA883364">
    <property type="protein sequence ID" value="CAD7278714.1"/>
    <property type="molecule type" value="Genomic_DNA"/>
</dbReference>
<dbReference type="SUPFAM" id="SSF48403">
    <property type="entry name" value="Ankyrin repeat"/>
    <property type="match status" value="1"/>
</dbReference>
<feature type="region of interest" description="Disordered" evidence="4">
    <location>
        <begin position="124"/>
        <end position="188"/>
    </location>
</feature>
<feature type="repeat" description="ANK" evidence="3">
    <location>
        <begin position="31"/>
        <end position="63"/>
    </location>
</feature>